<dbReference type="EMBL" id="AXZG01000059">
    <property type="protein sequence ID" value="ERT64817.1"/>
    <property type="molecule type" value="Genomic_DNA"/>
</dbReference>
<dbReference type="Proteomes" id="UP000017174">
    <property type="component" value="Unassembled WGS sequence"/>
</dbReference>
<evidence type="ECO:0000313" key="2">
    <source>
        <dbReference type="Proteomes" id="UP000017174"/>
    </source>
</evidence>
<sequence>MSALADAVFSGSKGWAWPDGVWSDELGDMPNVALVLGDALEADSEDAFAFRDFSLRRSHRIRSLPGLIRGAAAGAQ</sequence>
<accession>U7UZD8</accession>
<protein>
    <submittedName>
        <fullName evidence="1">Uncharacterized protein</fullName>
    </submittedName>
</protein>
<evidence type="ECO:0000313" key="1">
    <source>
        <dbReference type="EMBL" id="ERT64817.1"/>
    </source>
</evidence>
<reference evidence="1 2" key="1">
    <citation type="submission" date="2013-08" db="EMBL/GenBank/DDBJ databases">
        <authorList>
            <person name="Weinstock G."/>
            <person name="Sodergren E."/>
            <person name="Wylie T."/>
            <person name="Fulton L."/>
            <person name="Fulton R."/>
            <person name="Fronick C."/>
            <person name="O'Laughlin M."/>
            <person name="Godfrey J."/>
            <person name="Miner T."/>
            <person name="Herter B."/>
            <person name="Appelbaum E."/>
            <person name="Cordes M."/>
            <person name="Lek S."/>
            <person name="Wollam A."/>
            <person name="Pepin K.H."/>
            <person name="Palsikar V.B."/>
            <person name="Mitreva M."/>
            <person name="Wilson R.K."/>
        </authorList>
    </citation>
    <scope>NUCLEOTIDE SEQUENCE [LARGE SCALE GENOMIC DNA]</scope>
    <source>
        <strain evidence="1 2">F0184</strain>
    </source>
</reference>
<organism evidence="1 2">
    <name type="scientific">Rothia aeria F0184</name>
    <dbReference type="NCBI Taxonomy" id="888019"/>
    <lineage>
        <taxon>Bacteria</taxon>
        <taxon>Bacillati</taxon>
        <taxon>Actinomycetota</taxon>
        <taxon>Actinomycetes</taxon>
        <taxon>Micrococcales</taxon>
        <taxon>Micrococcaceae</taxon>
        <taxon>Rothia</taxon>
    </lineage>
</organism>
<gene>
    <name evidence="1" type="ORF">HMPREF0742_02177</name>
</gene>
<name>U7UZD8_9MICC</name>
<dbReference type="HOGENOM" id="CLU_2652206_0_0_11"/>
<proteinExistence type="predicted"/>
<comment type="caution">
    <text evidence="1">The sequence shown here is derived from an EMBL/GenBank/DDBJ whole genome shotgun (WGS) entry which is preliminary data.</text>
</comment>
<dbReference type="AlphaFoldDB" id="U7UZD8"/>